<evidence type="ECO:0000256" key="6">
    <source>
        <dbReference type="ARBA" id="ARBA00022792"/>
    </source>
</evidence>
<comment type="subunit">
    <text evidence="12">Component of the ATP synthase complex composed at least of ATP5F1A/subunit alpha, ATP5F1B/subunit beta, ATP5MC1/subunit c (homooctomer), MT-ATP6/subunit a, MT-ATP8/subunit 8, ATP5ME/subunit e, ATP5MF/subunit f, ATP5MG/subunit g, ATP5MK/subunit k, ATP5MJ/subunit j, ATP5F1C/subunit gamma, ATP5F1D/subunit delta, ATP5F1E/subunit epsilon, ATP5PF/subunit F6, ATP5PB/subunit b, ATP5PD/subunit d, ATP5PO/subunit OSCP. ATP synthase complex consists of a soluble F(1) head domain (subunits alpha(3) and beta(3)) - the catalytic core - and a membrane F(0) domain - the membrane proton channel (subunits c, a, 8, e, f, g, k and j). These two domains are linked by a central stalk (subunits gamma, delta, and epsilon) rotating inside the F1 region and a stationary peripheral stalk (subunits F6, b, d, and OSCP).</text>
</comment>
<keyword evidence="8" id="KW-0496">Mitochondrion</keyword>
<keyword evidence="5" id="KW-0375">Hydrogen ion transport</keyword>
<keyword evidence="9" id="KW-0472">Membrane</keyword>
<dbReference type="PANTHER" id="PTHR12441:SF14">
    <property type="entry name" value="ATP SYNTHASE-COUPLING FACTOR 6, MITOCHONDRIAL"/>
    <property type="match status" value="1"/>
</dbReference>
<dbReference type="InterPro" id="IPR036204">
    <property type="entry name" value="ATP_synth_f6_sf_mt"/>
</dbReference>
<evidence type="ECO:0000256" key="13">
    <source>
        <dbReference type="ARBA" id="ARBA00073749"/>
    </source>
</evidence>
<evidence type="ECO:0000256" key="12">
    <source>
        <dbReference type="ARBA" id="ARBA00064647"/>
    </source>
</evidence>
<keyword evidence="6" id="KW-0999">Mitochondrion inner membrane</keyword>
<dbReference type="FunFam" id="1.10.246.110:FF:000001">
    <property type="entry name" value="ATP synthase-coupling factor 6, mitochondrial"/>
    <property type="match status" value="1"/>
</dbReference>
<dbReference type="GO" id="GO:0015078">
    <property type="term" value="F:proton transmembrane transporter activity"/>
    <property type="evidence" value="ECO:0007669"/>
    <property type="project" value="InterPro"/>
</dbReference>
<dbReference type="GO" id="GO:0005743">
    <property type="term" value="C:mitochondrial inner membrane"/>
    <property type="evidence" value="ECO:0007669"/>
    <property type="project" value="UniProtKB-SubCell"/>
</dbReference>
<evidence type="ECO:0000256" key="11">
    <source>
        <dbReference type="ARBA" id="ARBA00059339"/>
    </source>
</evidence>
<evidence type="ECO:0000256" key="5">
    <source>
        <dbReference type="ARBA" id="ARBA00022781"/>
    </source>
</evidence>
<proteinExistence type="inferred from homology"/>
<organism evidence="15">
    <name type="scientific">Nothobranchius rachovii</name>
    <name type="common">bluefin notho</name>
    <dbReference type="NCBI Taxonomy" id="451742"/>
    <lineage>
        <taxon>Eukaryota</taxon>
        <taxon>Metazoa</taxon>
        <taxon>Chordata</taxon>
        <taxon>Craniata</taxon>
        <taxon>Vertebrata</taxon>
        <taxon>Euteleostomi</taxon>
        <taxon>Actinopterygii</taxon>
        <taxon>Neopterygii</taxon>
        <taxon>Teleostei</taxon>
        <taxon>Neoteleostei</taxon>
        <taxon>Acanthomorphata</taxon>
        <taxon>Ovalentaria</taxon>
        <taxon>Atherinomorphae</taxon>
        <taxon>Cyprinodontiformes</taxon>
        <taxon>Nothobranchiidae</taxon>
        <taxon>Nothobranchius</taxon>
    </lineage>
</organism>
<evidence type="ECO:0000256" key="9">
    <source>
        <dbReference type="ARBA" id="ARBA00023136"/>
    </source>
</evidence>
<accession>A0A1A8SER1</accession>
<reference evidence="15" key="2">
    <citation type="submission" date="2016-06" db="EMBL/GenBank/DDBJ databases">
        <title>The genome of a short-lived fish provides insights into sex chromosome evolution and the genetic control of aging.</title>
        <authorList>
            <person name="Reichwald K."/>
            <person name="Felder M."/>
            <person name="Petzold A."/>
            <person name="Koch P."/>
            <person name="Groth M."/>
            <person name="Platzer M."/>
        </authorList>
    </citation>
    <scope>NUCLEOTIDE SEQUENCE</scope>
    <source>
        <tissue evidence="15">Brain</tissue>
    </source>
</reference>
<comment type="similarity">
    <text evidence="2">Belongs to the eukaryotic ATPase subunit F6 family.</text>
</comment>
<evidence type="ECO:0000256" key="8">
    <source>
        <dbReference type="ARBA" id="ARBA00023128"/>
    </source>
</evidence>
<dbReference type="GO" id="GO:0045259">
    <property type="term" value="C:proton-transporting ATP synthase complex"/>
    <property type="evidence" value="ECO:0007669"/>
    <property type="project" value="UniProtKB-KW"/>
</dbReference>
<evidence type="ECO:0000256" key="1">
    <source>
        <dbReference type="ARBA" id="ARBA00004273"/>
    </source>
</evidence>
<gene>
    <name evidence="15" type="primary">SI:CH211-140M22.7</name>
</gene>
<evidence type="ECO:0000256" key="7">
    <source>
        <dbReference type="ARBA" id="ARBA00023065"/>
    </source>
</evidence>
<dbReference type="SUPFAM" id="SSF111357">
    <property type="entry name" value="Mitochondrial ATP synthase coupling factor 6"/>
    <property type="match status" value="1"/>
</dbReference>
<evidence type="ECO:0000256" key="2">
    <source>
        <dbReference type="ARBA" id="ARBA00007346"/>
    </source>
</evidence>
<dbReference type="InterPro" id="IPR008387">
    <property type="entry name" value="ATP_synth_f6_mt"/>
</dbReference>
<keyword evidence="3" id="KW-0813">Transport</keyword>
<evidence type="ECO:0000256" key="4">
    <source>
        <dbReference type="ARBA" id="ARBA00022547"/>
    </source>
</evidence>
<comment type="function">
    <text evidence="11">Subunit F6, of the mitochondrial membrane ATP synthase complex (F(1)F(0) ATP synthase or Complex V) that produces ATP from ADP in the presence of a proton gradient across the membrane which is generated by electron transport complexes of the respiratory chain. ATP synthase complex consist of a soluble F(1) head domain - the catalytic core - and a membrane F(1) domain - the membrane proton channel. These two domains are linked by a central stalk rotating inside the F(1) region and a stationary peripheral stalk. During catalysis, ATP synthesis in the catalytic domain of F(1) is coupled via a rotary mechanism of the central stalk subunits to proton translocation. In vivo, can only synthesize ATP although its ATP hydrolase activity can be activated artificially in vitro. Part of the complex F(0) domain. Part of the complex F(0) domain and the peripheric stalk, which acts as a stator to hold the catalytic alpha(3)beta(3) subcomplex and subunit a/ATP6 static relative to the rotary elements.</text>
</comment>
<dbReference type="Pfam" id="PF05511">
    <property type="entry name" value="ATP-synt_F6"/>
    <property type="match status" value="1"/>
</dbReference>
<dbReference type="EMBL" id="HAEI01014253">
    <property type="protein sequence ID" value="SBS16722.1"/>
    <property type="molecule type" value="Transcribed_RNA"/>
</dbReference>
<dbReference type="AlphaFoldDB" id="A0A1A8SER1"/>
<feature type="region of interest" description="Disordered" evidence="14">
    <location>
        <begin position="282"/>
        <end position="301"/>
    </location>
</feature>
<dbReference type="GO" id="GO:0015986">
    <property type="term" value="P:proton motive force-driven ATP synthesis"/>
    <property type="evidence" value="ECO:0007669"/>
    <property type="project" value="InterPro"/>
</dbReference>
<dbReference type="PANTHER" id="PTHR12441">
    <property type="entry name" value="ATP SYNTHASE COUPLING FACTOR 6, MITOCHONDRIAL"/>
    <property type="match status" value="1"/>
</dbReference>
<comment type="subcellular location">
    <subcellularLocation>
        <location evidence="1">Mitochondrion inner membrane</location>
    </subcellularLocation>
</comment>
<protein>
    <recommendedName>
        <fullName evidence="13">ATP synthase peripheral stalk subunit F6, mitochondrial</fullName>
    </recommendedName>
    <alternativeName>
        <fullName evidence="10">ATP synthase peripheral stalk subunit F6</fullName>
    </alternativeName>
</protein>
<reference evidence="15" key="1">
    <citation type="submission" date="2016-05" db="EMBL/GenBank/DDBJ databases">
        <authorList>
            <person name="Lavstsen T."/>
            <person name="Jespersen J.S."/>
        </authorList>
    </citation>
    <scope>NUCLEOTIDE SEQUENCE</scope>
    <source>
        <tissue evidence="15">Brain</tissue>
    </source>
</reference>
<evidence type="ECO:0000313" key="15">
    <source>
        <dbReference type="EMBL" id="SBS16722.1"/>
    </source>
</evidence>
<feature type="compositionally biased region" description="Low complexity" evidence="14">
    <location>
        <begin position="116"/>
        <end position="126"/>
    </location>
</feature>
<evidence type="ECO:0000256" key="14">
    <source>
        <dbReference type="SAM" id="MobiDB-lite"/>
    </source>
</evidence>
<sequence>MKDISSPAASITAAEAAVRAPVSSVTKPKIHAAAPAVVLTTSDIKTPTPVIEVTPTVNAVNEPASAAEAKTAVEAIPVAEGVLESKPVGSSDPVSEVAPTAESTKAVVEAVEDSSVETASSTVSDAESATDPTLDTETKPTAEAAAKVPVEEIVEDLPKQALFETLTSNTVEVAPGRVAPEPPTVEVDPVLVAEVAPAEVIAEPTIKEAPEPVAEAALIVETAFEDSVREPIAKESSIEVTTELKAEAALEPMAEVEVALEPIAEAVPVEAESWMTLSRTPPAAALSSKSGPKKPVSTANPAQMDPIQKLFLDSIRQYSTKSLSTGGLVDAGSEYEKALAEEIAKLQRLYGGGDLTSFPEFKFTEPQLDEVSPK</sequence>
<keyword evidence="7" id="KW-0406">Ion transport</keyword>
<evidence type="ECO:0000256" key="3">
    <source>
        <dbReference type="ARBA" id="ARBA00022448"/>
    </source>
</evidence>
<feature type="region of interest" description="Disordered" evidence="14">
    <location>
        <begin position="113"/>
        <end position="141"/>
    </location>
</feature>
<name>A0A1A8SER1_9TELE</name>
<keyword evidence="4" id="KW-0138">CF(0)</keyword>
<dbReference type="Gene3D" id="1.10.246.110">
    <property type="entry name" value="Mitochondrial ATP synthase-coupling factor 6"/>
    <property type="match status" value="1"/>
</dbReference>
<evidence type="ECO:0000256" key="10">
    <source>
        <dbReference type="ARBA" id="ARBA00029863"/>
    </source>
</evidence>